<comment type="caution">
    <text evidence="2">The sequence shown here is derived from an EMBL/GenBank/DDBJ whole genome shotgun (WGS) entry which is preliminary data.</text>
</comment>
<dbReference type="InterPro" id="IPR010664">
    <property type="entry name" value="LipoPS_assembly_LptC-rel"/>
</dbReference>
<protein>
    <submittedName>
        <fullName evidence="2">LPS export ABC transporter periplasmic protein LptC</fullName>
    </submittedName>
</protein>
<sequence>MSAARQAEFKRAARHARIVRFLKVALPALAFLIVIGGAVTIWIARSAPDNVSVSSAAFDEGNVVMEDPRMSGVDSKNRPYQLIARRAIQSVDGGGITLDAIQAKVSVSDDATANIRAASGYYDATIGSLELTKGISVKTTNGVSIQLSGADIDLTKGTMEGQGPVIIKSGSQTIQSQTLKVSDSGKLLSFGGRVKMSIEPASLKNEASAFQSKE</sequence>
<dbReference type="Proteomes" id="UP000664122">
    <property type="component" value="Unassembled WGS sequence"/>
</dbReference>
<keyword evidence="1" id="KW-0472">Membrane</keyword>
<gene>
    <name evidence="2" type="primary">lptC</name>
    <name evidence="2" type="ORF">J1C48_02875</name>
</gene>
<evidence type="ECO:0000313" key="3">
    <source>
        <dbReference type="Proteomes" id="UP000664122"/>
    </source>
</evidence>
<evidence type="ECO:0000313" key="2">
    <source>
        <dbReference type="EMBL" id="MBO0661509.1"/>
    </source>
</evidence>
<feature type="transmembrane region" description="Helical" evidence="1">
    <location>
        <begin position="21"/>
        <end position="44"/>
    </location>
</feature>
<dbReference type="AlphaFoldDB" id="A0A939FVA7"/>
<keyword evidence="1" id="KW-1133">Transmembrane helix</keyword>
<keyword evidence="3" id="KW-1185">Reference proteome</keyword>
<reference evidence="2" key="1">
    <citation type="submission" date="2021-03" db="EMBL/GenBank/DDBJ databases">
        <title>Whole genome sequence of Jiella sp. CQZ9-1.</title>
        <authorList>
            <person name="Tuo L."/>
        </authorList>
    </citation>
    <scope>NUCLEOTIDE SEQUENCE</scope>
    <source>
        <strain evidence="2">CQZ9-1</strain>
    </source>
</reference>
<accession>A0A939FVA7</accession>
<dbReference type="Pfam" id="PF06835">
    <property type="entry name" value="LptC"/>
    <property type="match status" value="1"/>
</dbReference>
<dbReference type="EMBL" id="JAFMPP010000002">
    <property type="protein sequence ID" value="MBO0661509.1"/>
    <property type="molecule type" value="Genomic_DNA"/>
</dbReference>
<evidence type="ECO:0000256" key="1">
    <source>
        <dbReference type="SAM" id="Phobius"/>
    </source>
</evidence>
<name>A0A939FVA7_9HYPH</name>
<proteinExistence type="predicted"/>
<keyword evidence="1" id="KW-0812">Transmembrane</keyword>
<dbReference type="Gene3D" id="2.60.450.10">
    <property type="entry name" value="Lipopolysaccharide (LPS) transport protein A like domain"/>
    <property type="match status" value="1"/>
</dbReference>
<organism evidence="2 3">
    <name type="scientific">Jiella flava</name>
    <dbReference type="NCBI Taxonomy" id="2816857"/>
    <lineage>
        <taxon>Bacteria</taxon>
        <taxon>Pseudomonadati</taxon>
        <taxon>Pseudomonadota</taxon>
        <taxon>Alphaproteobacteria</taxon>
        <taxon>Hyphomicrobiales</taxon>
        <taxon>Aurantimonadaceae</taxon>
        <taxon>Jiella</taxon>
    </lineage>
</organism>
<dbReference type="RefSeq" id="WP_207256168.1">
    <property type="nucleotide sequence ID" value="NZ_JAFMPP010000002.1"/>
</dbReference>